<gene>
    <name evidence="8" type="ORF">EJ357_38095</name>
</gene>
<evidence type="ECO:0000256" key="6">
    <source>
        <dbReference type="SAM" id="MobiDB-lite"/>
    </source>
</evidence>
<evidence type="ECO:0000313" key="9">
    <source>
        <dbReference type="Proteomes" id="UP000280298"/>
    </source>
</evidence>
<evidence type="ECO:0000313" key="8">
    <source>
        <dbReference type="EMBL" id="AZQ38555.1"/>
    </source>
</evidence>
<reference evidence="8 9" key="1">
    <citation type="journal article" date="2019" name="Int. J. Syst. Evol. Microbiol.">
        <title>Streptomyces cyaneochromogenes sp. nov., a blue pigment-producing actinomycete from manganese-contaminated soil.</title>
        <authorList>
            <person name="Tang X."/>
            <person name="Zhao J."/>
            <person name="Li K."/>
            <person name="Chen Z."/>
            <person name="Sun Y."/>
            <person name="Gao J."/>
        </authorList>
    </citation>
    <scope>NUCLEOTIDE SEQUENCE [LARGE SCALE GENOMIC DNA]</scope>
    <source>
        <strain evidence="8 9">MK-45</strain>
    </source>
</reference>
<dbReference type="KEGG" id="scya:EJ357_38095"/>
<evidence type="ECO:0000256" key="4">
    <source>
        <dbReference type="ARBA" id="ARBA00022989"/>
    </source>
</evidence>
<evidence type="ECO:0000256" key="3">
    <source>
        <dbReference type="ARBA" id="ARBA00022692"/>
    </source>
</evidence>
<keyword evidence="5" id="KW-0472">Membrane</keyword>
<dbReference type="InterPro" id="IPR003838">
    <property type="entry name" value="ABC3_permease_C"/>
</dbReference>
<feature type="region of interest" description="Disordered" evidence="6">
    <location>
        <begin position="47"/>
        <end position="68"/>
    </location>
</feature>
<dbReference type="Pfam" id="PF02687">
    <property type="entry name" value="FtsX"/>
    <property type="match status" value="1"/>
</dbReference>
<sequence>MTDGLGDEVAEYPAQSQRVRGHVERVLRGDRDRDARSTAGPWTAVTWSRTPRTSTGSGRRRILPASAAARSPPFCRHWRSRSDAPPHAEVHRYDRYDRNNRADYTGLSVLAAKADPLSLINGRVAAGRFLDRGSGRRALGASRGQIRLQFLTESVVLSTLGGLAGTAFGVLSAPAYAAFHHRPVFVPLPALAAGPSATALIGALADVHPSVRASRLHGPLPHPVG</sequence>
<keyword evidence="3" id="KW-0812">Transmembrane</keyword>
<keyword evidence="2" id="KW-1003">Cell membrane</keyword>
<name>A0A3S9MH87_9ACTN</name>
<dbReference type="AlphaFoldDB" id="A0A3S9MH87"/>
<dbReference type="EMBL" id="CP034539">
    <property type="protein sequence ID" value="AZQ38555.1"/>
    <property type="molecule type" value="Genomic_DNA"/>
</dbReference>
<proteinExistence type="predicted"/>
<evidence type="ECO:0000256" key="1">
    <source>
        <dbReference type="ARBA" id="ARBA00004651"/>
    </source>
</evidence>
<feature type="domain" description="ABC3 transporter permease C-terminal" evidence="7">
    <location>
        <begin position="136"/>
        <end position="189"/>
    </location>
</feature>
<organism evidence="8 9">
    <name type="scientific">Streptomyces cyaneochromogenes</name>
    <dbReference type="NCBI Taxonomy" id="2496836"/>
    <lineage>
        <taxon>Bacteria</taxon>
        <taxon>Bacillati</taxon>
        <taxon>Actinomycetota</taxon>
        <taxon>Actinomycetes</taxon>
        <taxon>Kitasatosporales</taxon>
        <taxon>Streptomycetaceae</taxon>
        <taxon>Streptomyces</taxon>
    </lineage>
</organism>
<dbReference type="Proteomes" id="UP000280298">
    <property type="component" value="Chromosome"/>
</dbReference>
<evidence type="ECO:0000256" key="2">
    <source>
        <dbReference type="ARBA" id="ARBA00022475"/>
    </source>
</evidence>
<evidence type="ECO:0000256" key="5">
    <source>
        <dbReference type="ARBA" id="ARBA00023136"/>
    </source>
</evidence>
<dbReference type="OrthoDB" id="9770036at2"/>
<feature type="compositionally biased region" description="Low complexity" evidence="6">
    <location>
        <begin position="48"/>
        <end position="57"/>
    </location>
</feature>
<evidence type="ECO:0000259" key="7">
    <source>
        <dbReference type="Pfam" id="PF02687"/>
    </source>
</evidence>
<dbReference type="GO" id="GO:0005886">
    <property type="term" value="C:plasma membrane"/>
    <property type="evidence" value="ECO:0007669"/>
    <property type="project" value="UniProtKB-SubCell"/>
</dbReference>
<keyword evidence="4" id="KW-1133">Transmembrane helix</keyword>
<accession>A0A3S9MH87</accession>
<keyword evidence="9" id="KW-1185">Reference proteome</keyword>
<comment type="subcellular location">
    <subcellularLocation>
        <location evidence="1">Cell membrane</location>
        <topology evidence="1">Multi-pass membrane protein</topology>
    </subcellularLocation>
</comment>
<protein>
    <submittedName>
        <fullName evidence="8">FtsX-like permease family protein</fullName>
    </submittedName>
</protein>